<reference evidence="6 7" key="1">
    <citation type="submission" date="2020-08" db="EMBL/GenBank/DDBJ databases">
        <title>Sequencing the genomes of 1000 actinobacteria strains.</title>
        <authorList>
            <person name="Klenk H.-P."/>
        </authorList>
    </citation>
    <scope>NUCLEOTIDE SEQUENCE [LARGE SCALE GENOMIC DNA]</scope>
    <source>
        <strain evidence="6 7">DSM 105498</strain>
    </source>
</reference>
<keyword evidence="7" id="KW-1185">Reference proteome</keyword>
<dbReference type="SUPFAM" id="SSF46689">
    <property type="entry name" value="Homeodomain-like"/>
    <property type="match status" value="1"/>
</dbReference>
<evidence type="ECO:0000256" key="1">
    <source>
        <dbReference type="ARBA" id="ARBA00023015"/>
    </source>
</evidence>
<evidence type="ECO:0000259" key="5">
    <source>
        <dbReference type="PROSITE" id="PS50977"/>
    </source>
</evidence>
<dbReference type="GO" id="GO:0000976">
    <property type="term" value="F:transcription cis-regulatory region binding"/>
    <property type="evidence" value="ECO:0007669"/>
    <property type="project" value="TreeGrafter"/>
</dbReference>
<keyword evidence="2 4" id="KW-0238">DNA-binding</keyword>
<evidence type="ECO:0000256" key="3">
    <source>
        <dbReference type="ARBA" id="ARBA00023163"/>
    </source>
</evidence>
<dbReference type="Gene3D" id="1.10.357.10">
    <property type="entry name" value="Tetracycline Repressor, domain 2"/>
    <property type="match status" value="1"/>
</dbReference>
<dbReference type="RefSeq" id="WP_183594084.1">
    <property type="nucleotide sequence ID" value="NZ_JACHWR010000003.1"/>
</dbReference>
<keyword evidence="1" id="KW-0805">Transcription regulation</keyword>
<dbReference type="PANTHER" id="PTHR30055">
    <property type="entry name" value="HTH-TYPE TRANSCRIPTIONAL REGULATOR RUTR"/>
    <property type="match status" value="1"/>
</dbReference>
<sequence>MEKRRRRDRSETDPLVFEAVRRILVRDGVLAGFTLQTVADEAGVNRVQIYQNFGTKQALLRAAILDILTRTREERDAHQELPFPQRRRKIFEQFLQNPDVVRLEALLAQDGDAEFTVFPWLAEAQETLERDRREGAIPHDADALMLHVLTAATYMGYCIFREAYARDTGLTPEALDERILDTFGDVLKRLVQAEPAEEIS</sequence>
<name>A0A7W4VZI6_9ACTN</name>
<feature type="DNA-binding region" description="H-T-H motif" evidence="4">
    <location>
        <begin position="34"/>
        <end position="53"/>
    </location>
</feature>
<evidence type="ECO:0000256" key="4">
    <source>
        <dbReference type="PROSITE-ProRule" id="PRU00335"/>
    </source>
</evidence>
<proteinExistence type="predicted"/>
<feature type="domain" description="HTH tetR-type" evidence="5">
    <location>
        <begin position="10"/>
        <end position="71"/>
    </location>
</feature>
<accession>A0A7W4VZI6</accession>
<protein>
    <submittedName>
        <fullName evidence="6">AcrR family transcriptional regulator</fullName>
    </submittedName>
</protein>
<evidence type="ECO:0000313" key="7">
    <source>
        <dbReference type="Proteomes" id="UP000589626"/>
    </source>
</evidence>
<dbReference type="Proteomes" id="UP000589626">
    <property type="component" value="Unassembled WGS sequence"/>
</dbReference>
<dbReference type="PANTHER" id="PTHR30055:SF234">
    <property type="entry name" value="HTH-TYPE TRANSCRIPTIONAL REGULATOR BETI"/>
    <property type="match status" value="1"/>
</dbReference>
<dbReference type="InterPro" id="IPR009057">
    <property type="entry name" value="Homeodomain-like_sf"/>
</dbReference>
<dbReference type="InterPro" id="IPR050109">
    <property type="entry name" value="HTH-type_TetR-like_transc_reg"/>
</dbReference>
<dbReference type="GO" id="GO:0003700">
    <property type="term" value="F:DNA-binding transcription factor activity"/>
    <property type="evidence" value="ECO:0007669"/>
    <property type="project" value="TreeGrafter"/>
</dbReference>
<evidence type="ECO:0000256" key="2">
    <source>
        <dbReference type="ARBA" id="ARBA00023125"/>
    </source>
</evidence>
<dbReference type="Pfam" id="PF00440">
    <property type="entry name" value="TetR_N"/>
    <property type="match status" value="1"/>
</dbReference>
<organism evidence="6 7">
    <name type="scientific">Nocardioides soli</name>
    <dbReference type="NCBI Taxonomy" id="1036020"/>
    <lineage>
        <taxon>Bacteria</taxon>
        <taxon>Bacillati</taxon>
        <taxon>Actinomycetota</taxon>
        <taxon>Actinomycetes</taxon>
        <taxon>Propionibacteriales</taxon>
        <taxon>Nocardioidaceae</taxon>
        <taxon>Nocardioides</taxon>
    </lineage>
</organism>
<dbReference type="InterPro" id="IPR001647">
    <property type="entry name" value="HTH_TetR"/>
</dbReference>
<comment type="caution">
    <text evidence="6">The sequence shown here is derived from an EMBL/GenBank/DDBJ whole genome shotgun (WGS) entry which is preliminary data.</text>
</comment>
<dbReference type="EMBL" id="JACHWR010000003">
    <property type="protein sequence ID" value="MBB3044187.1"/>
    <property type="molecule type" value="Genomic_DNA"/>
</dbReference>
<evidence type="ECO:0000313" key="6">
    <source>
        <dbReference type="EMBL" id="MBB3044187.1"/>
    </source>
</evidence>
<dbReference type="AlphaFoldDB" id="A0A7W4VZI6"/>
<gene>
    <name evidence="6" type="ORF">FHU40_004024</name>
</gene>
<dbReference type="PROSITE" id="PS50977">
    <property type="entry name" value="HTH_TETR_2"/>
    <property type="match status" value="1"/>
</dbReference>
<keyword evidence="3" id="KW-0804">Transcription</keyword>